<keyword evidence="4 5" id="KW-0472">Membrane</keyword>
<feature type="transmembrane region" description="Helical" evidence="5">
    <location>
        <begin position="135"/>
        <end position="154"/>
    </location>
</feature>
<reference evidence="7 8" key="1">
    <citation type="submission" date="2019-03" db="EMBL/GenBank/DDBJ databases">
        <title>The genome sequence of Nitrosococcus wardiae strain D1FHST reveals the archetypal metabolic capacity of ammonia-oxidizing Gammaproteobacteria.</title>
        <authorList>
            <person name="Wang L."/>
            <person name="Lim C.K."/>
            <person name="Hanson T.E."/>
            <person name="Dang H."/>
            <person name="Klotz M.G."/>
        </authorList>
    </citation>
    <scope>NUCLEOTIDE SEQUENCE [LARGE SCALE GENOMIC DNA]</scope>
    <source>
        <strain evidence="7 8">D1FHS</strain>
    </source>
</reference>
<feature type="transmembrane region" description="Helical" evidence="5">
    <location>
        <begin position="52"/>
        <end position="68"/>
    </location>
</feature>
<evidence type="ECO:0000256" key="4">
    <source>
        <dbReference type="ARBA" id="ARBA00023136"/>
    </source>
</evidence>
<dbReference type="GO" id="GO:0016020">
    <property type="term" value="C:membrane"/>
    <property type="evidence" value="ECO:0007669"/>
    <property type="project" value="UniProtKB-SubCell"/>
</dbReference>
<feature type="transmembrane region" description="Helical" evidence="5">
    <location>
        <begin position="215"/>
        <end position="230"/>
    </location>
</feature>
<evidence type="ECO:0000259" key="6">
    <source>
        <dbReference type="Pfam" id="PF04932"/>
    </source>
</evidence>
<dbReference type="OrthoDB" id="9768226at2"/>
<evidence type="ECO:0000256" key="3">
    <source>
        <dbReference type="ARBA" id="ARBA00022989"/>
    </source>
</evidence>
<dbReference type="GO" id="GO:0016874">
    <property type="term" value="F:ligase activity"/>
    <property type="evidence" value="ECO:0007669"/>
    <property type="project" value="UniProtKB-KW"/>
</dbReference>
<feature type="transmembrane region" description="Helical" evidence="5">
    <location>
        <begin position="190"/>
        <end position="210"/>
    </location>
</feature>
<sequence length="446" mass="50121">MMHATKPNDWKPVGQIKFKGRFLVFWGGFFMVLAACAPLAIAFYNIPIYTPYLPFLAVVVLALFMWLLRSRRLIRRREEFAFVSAQALIVLTSVASVDPNEAISASIVAIYAAGIFLIVRYFLTIQLLKKTDLLVWSAIIFALLTVVALLQFILQSNIGIVSTYFGKNFAEGTYADEALRISSTFGNANVFSQVYTIYGTILVSSCLFYFRWLRLALLLSCLIIFVVAISLSRSGIIFTLFLQIAIYLYWVMSSRRRRGERMAVVGIIVVCASAILGISSLYITDDLIPGASRFADFSDSGRLETYFGAMQLLQDPFVALFGVGSGQFFEGSAIHGIYYGYKVWLQPYELKSTVHNWFLQIATENGVVVLFLYVYAIFKTARRGWSIRKLSDGWLAASLAITMLSLYMTALQFGTTGTTPWILTPIAIILAWIQNEYDKSKKRNLA</sequence>
<accession>A0A4V1AWA6</accession>
<dbReference type="InterPro" id="IPR007016">
    <property type="entry name" value="O-antigen_ligase-rel_domated"/>
</dbReference>
<feature type="domain" description="O-antigen ligase-related" evidence="6">
    <location>
        <begin position="220"/>
        <end position="374"/>
    </location>
</feature>
<comment type="subcellular location">
    <subcellularLocation>
        <location evidence="1">Membrane</location>
        <topology evidence="1">Multi-pass membrane protein</topology>
    </subcellularLocation>
</comment>
<gene>
    <name evidence="7" type="ORF">E3U44_16685</name>
</gene>
<keyword evidence="7" id="KW-0436">Ligase</keyword>
<keyword evidence="8" id="KW-1185">Reference proteome</keyword>
<keyword evidence="3 5" id="KW-1133">Transmembrane helix</keyword>
<evidence type="ECO:0000256" key="1">
    <source>
        <dbReference type="ARBA" id="ARBA00004141"/>
    </source>
</evidence>
<feature type="transmembrane region" description="Helical" evidence="5">
    <location>
        <begin position="264"/>
        <end position="283"/>
    </location>
</feature>
<evidence type="ECO:0000313" key="7">
    <source>
        <dbReference type="EMBL" id="QBQ55965.1"/>
    </source>
</evidence>
<evidence type="ECO:0000313" key="8">
    <source>
        <dbReference type="Proteomes" id="UP000294325"/>
    </source>
</evidence>
<dbReference type="AlphaFoldDB" id="A0A4V1AWA6"/>
<feature type="transmembrane region" description="Helical" evidence="5">
    <location>
        <begin position="413"/>
        <end position="433"/>
    </location>
</feature>
<dbReference type="PANTHER" id="PTHR37422">
    <property type="entry name" value="TEICHURONIC ACID BIOSYNTHESIS PROTEIN TUAE"/>
    <property type="match status" value="1"/>
</dbReference>
<name>A0A4V1AWA6_9GAMM</name>
<evidence type="ECO:0000256" key="2">
    <source>
        <dbReference type="ARBA" id="ARBA00022692"/>
    </source>
</evidence>
<dbReference type="Pfam" id="PF04932">
    <property type="entry name" value="Wzy_C"/>
    <property type="match status" value="1"/>
</dbReference>
<dbReference type="PANTHER" id="PTHR37422:SF13">
    <property type="entry name" value="LIPOPOLYSACCHARIDE BIOSYNTHESIS PROTEIN PA4999-RELATED"/>
    <property type="match status" value="1"/>
</dbReference>
<proteinExistence type="predicted"/>
<feature type="transmembrane region" description="Helical" evidence="5">
    <location>
        <begin position="236"/>
        <end position="252"/>
    </location>
</feature>
<organism evidence="7 8">
    <name type="scientific">Nitrosococcus wardiae</name>
    <dbReference type="NCBI Taxonomy" id="1814290"/>
    <lineage>
        <taxon>Bacteria</taxon>
        <taxon>Pseudomonadati</taxon>
        <taxon>Pseudomonadota</taxon>
        <taxon>Gammaproteobacteria</taxon>
        <taxon>Chromatiales</taxon>
        <taxon>Chromatiaceae</taxon>
        <taxon>Nitrosococcus</taxon>
    </lineage>
</organism>
<feature type="transmembrane region" description="Helical" evidence="5">
    <location>
        <begin position="80"/>
        <end position="97"/>
    </location>
</feature>
<feature type="transmembrane region" description="Helical" evidence="5">
    <location>
        <begin position="21"/>
        <end position="46"/>
    </location>
</feature>
<evidence type="ECO:0000256" key="5">
    <source>
        <dbReference type="SAM" id="Phobius"/>
    </source>
</evidence>
<feature type="transmembrane region" description="Helical" evidence="5">
    <location>
        <begin position="390"/>
        <end position="407"/>
    </location>
</feature>
<dbReference type="InterPro" id="IPR051533">
    <property type="entry name" value="WaaL-like"/>
</dbReference>
<dbReference type="EMBL" id="CP038033">
    <property type="protein sequence ID" value="QBQ55965.1"/>
    <property type="molecule type" value="Genomic_DNA"/>
</dbReference>
<dbReference type="KEGG" id="nwr:E3U44_16685"/>
<keyword evidence="2 5" id="KW-0812">Transmembrane</keyword>
<feature type="transmembrane region" description="Helical" evidence="5">
    <location>
        <begin position="357"/>
        <end position="378"/>
    </location>
</feature>
<dbReference type="Proteomes" id="UP000294325">
    <property type="component" value="Chromosome"/>
</dbReference>
<protein>
    <submittedName>
        <fullName evidence="7">O-antigen ligase domain-containing protein</fullName>
    </submittedName>
</protein>
<feature type="transmembrane region" description="Helical" evidence="5">
    <location>
        <begin position="103"/>
        <end position="123"/>
    </location>
</feature>